<evidence type="ECO:0000256" key="2">
    <source>
        <dbReference type="ARBA" id="ARBA00022771"/>
    </source>
</evidence>
<proteinExistence type="predicted"/>
<evidence type="ECO:0000256" key="1">
    <source>
        <dbReference type="ARBA" id="ARBA00022723"/>
    </source>
</evidence>
<reference evidence="7" key="1">
    <citation type="submission" date="2021-01" db="EMBL/GenBank/DDBJ databases">
        <authorList>
            <consortium name="Genoscope - CEA"/>
            <person name="William W."/>
        </authorList>
    </citation>
    <scope>NUCLEOTIDE SEQUENCE</scope>
</reference>
<dbReference type="Proteomes" id="UP000692954">
    <property type="component" value="Unassembled WGS sequence"/>
</dbReference>
<keyword evidence="8" id="KW-1185">Reference proteome</keyword>
<evidence type="ECO:0000313" key="7">
    <source>
        <dbReference type="EMBL" id="CAD8127985.1"/>
    </source>
</evidence>
<organism evidence="7 8">
    <name type="scientific">Paramecium sonneborni</name>
    <dbReference type="NCBI Taxonomy" id="65129"/>
    <lineage>
        <taxon>Eukaryota</taxon>
        <taxon>Sar</taxon>
        <taxon>Alveolata</taxon>
        <taxon>Ciliophora</taxon>
        <taxon>Intramacronucleata</taxon>
        <taxon>Oligohymenophorea</taxon>
        <taxon>Peniculida</taxon>
        <taxon>Parameciidae</taxon>
        <taxon>Paramecium</taxon>
    </lineage>
</organism>
<feature type="coiled-coil region" evidence="5">
    <location>
        <begin position="106"/>
        <end position="170"/>
    </location>
</feature>
<protein>
    <recommendedName>
        <fullName evidence="6">RING-type domain-containing protein</fullName>
    </recommendedName>
</protein>
<evidence type="ECO:0000259" key="6">
    <source>
        <dbReference type="PROSITE" id="PS50089"/>
    </source>
</evidence>
<dbReference type="OrthoDB" id="6105938at2759"/>
<sequence>MQISKLPLLDQTLSSQKILPSKTKINNENPNGVSVQKGYRQPNVLNTRRQLSIMKQTTEGKKLITIQNDEPIQKRVNAGKSQSEGQIIEKLHQEFDQKYQEQVRIIEDIKSENVKLKMQLEEQEQQIIYLKLINNDLRQQIDNSSLAQQLKKLEIEYKDTYRRMDDTLRKAIDENYESQIKLKNLSIKQQQLEQFTFSLRQQLTCKFCKKELQNTITVIPCAHNYCQRCVSGYLGRCFACNDENRVQATYHNEYISDLINMYKIFENIMNILKT</sequence>
<gene>
    <name evidence="7" type="ORF">PSON_ATCC_30995.1.T1820010</name>
</gene>
<dbReference type="InterPro" id="IPR001841">
    <property type="entry name" value="Znf_RING"/>
</dbReference>
<dbReference type="PROSITE" id="PS50089">
    <property type="entry name" value="ZF_RING_2"/>
    <property type="match status" value="1"/>
</dbReference>
<evidence type="ECO:0000256" key="4">
    <source>
        <dbReference type="PROSITE-ProRule" id="PRU00175"/>
    </source>
</evidence>
<dbReference type="InterPro" id="IPR017907">
    <property type="entry name" value="Znf_RING_CS"/>
</dbReference>
<accession>A0A8S1RME6</accession>
<dbReference type="PROSITE" id="PS00518">
    <property type="entry name" value="ZF_RING_1"/>
    <property type="match status" value="1"/>
</dbReference>
<keyword evidence="3" id="KW-0862">Zinc</keyword>
<dbReference type="GO" id="GO:0008270">
    <property type="term" value="F:zinc ion binding"/>
    <property type="evidence" value="ECO:0007669"/>
    <property type="project" value="UniProtKB-KW"/>
</dbReference>
<evidence type="ECO:0000313" key="8">
    <source>
        <dbReference type="Proteomes" id="UP000692954"/>
    </source>
</evidence>
<evidence type="ECO:0000256" key="5">
    <source>
        <dbReference type="SAM" id="Coils"/>
    </source>
</evidence>
<name>A0A8S1RME6_9CILI</name>
<keyword evidence="1" id="KW-0479">Metal-binding</keyword>
<feature type="domain" description="RING-type" evidence="6">
    <location>
        <begin position="205"/>
        <end position="241"/>
    </location>
</feature>
<comment type="caution">
    <text evidence="7">The sequence shown here is derived from an EMBL/GenBank/DDBJ whole genome shotgun (WGS) entry which is preliminary data.</text>
</comment>
<dbReference type="AlphaFoldDB" id="A0A8S1RME6"/>
<keyword evidence="2 4" id="KW-0863">Zinc-finger</keyword>
<keyword evidence="5" id="KW-0175">Coiled coil</keyword>
<evidence type="ECO:0000256" key="3">
    <source>
        <dbReference type="ARBA" id="ARBA00022833"/>
    </source>
</evidence>
<dbReference type="EMBL" id="CAJJDN010000182">
    <property type="protein sequence ID" value="CAD8127985.1"/>
    <property type="molecule type" value="Genomic_DNA"/>
</dbReference>